<organism evidence="3 4">
    <name type="scientific">Gluconobacter thailandicus</name>
    <dbReference type="NCBI Taxonomy" id="257438"/>
    <lineage>
        <taxon>Bacteria</taxon>
        <taxon>Pseudomonadati</taxon>
        <taxon>Pseudomonadota</taxon>
        <taxon>Alphaproteobacteria</taxon>
        <taxon>Acetobacterales</taxon>
        <taxon>Acetobacteraceae</taxon>
        <taxon>Gluconobacter</taxon>
    </lineage>
</organism>
<dbReference type="Pfam" id="PF17289">
    <property type="entry name" value="Terminase_6C"/>
    <property type="match status" value="1"/>
</dbReference>
<proteinExistence type="predicted"/>
<dbReference type="PANTHER" id="PTHR39184">
    <property type="match status" value="1"/>
</dbReference>
<sequence length="431" mass="47478">MNDAQRDAVRLLGGPARHILLRGGSRSGKTFVLIRAVVIRALKASGSRHGIFRHRLTALRASVLRDTFPKVMRLCFPQVSWKLVQQENIVTFPNGSTIFFGGLDDEQRTEKILGLEFSTVYLNEASQISYGARNMLLTRLAQKSGLVNREYIDANPPSVGHWLYALFEMGIEPKSGEPIGDRSLYDTMILNPHSNKDNLGEEYIAALEALPERERRRFLHGEYQAAVEGALWRIDSFRREAAITSGSRMDVACRMRRILVSVDPSGASGPEDYRSDEIGIVVCGVDADGVGHVLEDLSARDSPAGWAARALHALDDWRAERIVAERNFGGALVENTIRSVRAHAPVRLVTAARGKAARAEPVAALYEIGKVVHHGRFETLEDQLCHFSVSGYRGSRSPDRADAMVWGLSELMLSGSSGVTGWSPSGFSLAR</sequence>
<evidence type="ECO:0000313" key="3">
    <source>
        <dbReference type="EMBL" id="QEH97603.1"/>
    </source>
</evidence>
<reference evidence="3 4" key="1">
    <citation type="submission" date="2019-08" db="EMBL/GenBank/DDBJ databases">
        <title>Gluconobacter frateurii HD924 genome.</title>
        <authorList>
            <person name="Liu Y."/>
            <person name="Zhang P."/>
        </authorList>
    </citation>
    <scope>NUCLEOTIDE SEQUENCE [LARGE SCALE GENOMIC DNA]</scope>
    <source>
        <strain evidence="3 4">HD924</strain>
    </source>
</reference>
<dbReference type="Proteomes" id="UP000323560">
    <property type="component" value="Chromosome"/>
</dbReference>
<evidence type="ECO:0000256" key="1">
    <source>
        <dbReference type="ARBA" id="ARBA00022612"/>
    </source>
</evidence>
<name>A0AAP9EUJ2_GLUTH</name>
<dbReference type="InterPro" id="IPR035421">
    <property type="entry name" value="Terminase_6C"/>
</dbReference>
<dbReference type="InterPro" id="IPR052380">
    <property type="entry name" value="Viral_DNA_packaging_terminase"/>
</dbReference>
<accession>A0AAP9EUJ2</accession>
<evidence type="ECO:0000259" key="2">
    <source>
        <dbReference type="Pfam" id="PF17289"/>
    </source>
</evidence>
<dbReference type="InterPro" id="IPR027417">
    <property type="entry name" value="P-loop_NTPase"/>
</dbReference>
<dbReference type="PANTHER" id="PTHR39184:SF1">
    <property type="entry name" value="PBSX PHAGE TERMINASE LARGE SUBUNIT"/>
    <property type="match status" value="1"/>
</dbReference>
<dbReference type="Gene3D" id="3.40.50.300">
    <property type="entry name" value="P-loop containing nucleotide triphosphate hydrolases"/>
    <property type="match status" value="1"/>
</dbReference>
<dbReference type="KEGG" id="gti:FXF46_06395"/>
<dbReference type="AlphaFoldDB" id="A0AAP9EUJ2"/>
<evidence type="ECO:0000313" key="4">
    <source>
        <dbReference type="Proteomes" id="UP000323560"/>
    </source>
</evidence>
<protein>
    <submittedName>
        <fullName evidence="3">DNA packaging protein</fullName>
    </submittedName>
</protein>
<feature type="domain" description="Terminase large subunit gp17-like C-terminal" evidence="2">
    <location>
        <begin position="262"/>
        <end position="410"/>
    </location>
</feature>
<dbReference type="EMBL" id="CP043043">
    <property type="protein sequence ID" value="QEH97603.1"/>
    <property type="molecule type" value="Genomic_DNA"/>
</dbReference>
<gene>
    <name evidence="3" type="ORF">FXF46_06395</name>
</gene>
<keyword evidence="1" id="KW-1188">Viral release from host cell</keyword>
<dbReference type="Pfam" id="PF03237">
    <property type="entry name" value="Terminase_6N"/>
    <property type="match status" value="1"/>
</dbReference>